<organism evidence="1">
    <name type="scientific">Schlesneria paludicola</name>
    <dbReference type="NCBI Taxonomy" id="360056"/>
    <lineage>
        <taxon>Bacteria</taxon>
        <taxon>Pseudomonadati</taxon>
        <taxon>Planctomycetota</taxon>
        <taxon>Planctomycetia</taxon>
        <taxon>Planctomycetales</taxon>
        <taxon>Planctomycetaceae</taxon>
        <taxon>Schlesneria</taxon>
    </lineage>
</organism>
<dbReference type="AlphaFoldDB" id="A0A7C2JZZ4"/>
<dbReference type="EMBL" id="DSOK01000150">
    <property type="protein sequence ID" value="HEN14801.1"/>
    <property type="molecule type" value="Genomic_DNA"/>
</dbReference>
<dbReference type="InterPro" id="IPR015943">
    <property type="entry name" value="WD40/YVTN_repeat-like_dom_sf"/>
</dbReference>
<dbReference type="Gene3D" id="2.130.10.10">
    <property type="entry name" value="YVTN repeat-like/Quinoprotein amine dehydrogenase"/>
    <property type="match status" value="1"/>
</dbReference>
<evidence type="ECO:0008006" key="2">
    <source>
        <dbReference type="Google" id="ProtNLM"/>
    </source>
</evidence>
<accession>A0A7C2JZZ4</accession>
<reference evidence="1" key="1">
    <citation type="journal article" date="2020" name="mSystems">
        <title>Genome- and Community-Level Interaction Insights into Carbon Utilization and Element Cycling Functions of Hydrothermarchaeota in Hydrothermal Sediment.</title>
        <authorList>
            <person name="Zhou Z."/>
            <person name="Liu Y."/>
            <person name="Xu W."/>
            <person name="Pan J."/>
            <person name="Luo Z.H."/>
            <person name="Li M."/>
        </authorList>
    </citation>
    <scope>NUCLEOTIDE SEQUENCE [LARGE SCALE GENOMIC DNA]</scope>
    <source>
        <strain evidence="1">SpSt-339</strain>
    </source>
</reference>
<dbReference type="SUPFAM" id="SSF50998">
    <property type="entry name" value="Quinoprotein alcohol dehydrogenase-like"/>
    <property type="match status" value="1"/>
</dbReference>
<name>A0A7C2JZZ4_9PLAN</name>
<dbReference type="InterPro" id="IPR011047">
    <property type="entry name" value="Quinoprotein_ADH-like_sf"/>
</dbReference>
<sequence length="73" mass="7871">MQRASNVLGLTRIVWDVATQEEARRYHLGSVDVPQIAFVAGGQQLLTADSAGRLLVWDVPPAAKGKAKSAKKK</sequence>
<evidence type="ECO:0000313" key="1">
    <source>
        <dbReference type="EMBL" id="HEN14801.1"/>
    </source>
</evidence>
<gene>
    <name evidence="1" type="ORF">ENQ76_04940</name>
</gene>
<protein>
    <recommendedName>
        <fullName evidence="2">WD40 repeat domain-containing protein</fullName>
    </recommendedName>
</protein>
<proteinExistence type="predicted"/>
<comment type="caution">
    <text evidence="1">The sequence shown here is derived from an EMBL/GenBank/DDBJ whole genome shotgun (WGS) entry which is preliminary data.</text>
</comment>